<feature type="signal peptide" evidence="1">
    <location>
        <begin position="1"/>
        <end position="20"/>
    </location>
</feature>
<dbReference type="Proteomes" id="UP001499951">
    <property type="component" value="Unassembled WGS sequence"/>
</dbReference>
<gene>
    <name evidence="3" type="ORF">GCM10008942_01970</name>
</gene>
<comment type="caution">
    <text evidence="3">The sequence shown here is derived from an EMBL/GenBank/DDBJ whole genome shotgun (WGS) entry which is preliminary data.</text>
</comment>
<evidence type="ECO:0000259" key="2">
    <source>
        <dbReference type="Pfam" id="PF07589"/>
    </source>
</evidence>
<dbReference type="Pfam" id="PF07589">
    <property type="entry name" value="PEP-CTERM"/>
    <property type="match status" value="1"/>
</dbReference>
<proteinExistence type="predicted"/>
<sequence length="290" mass="29500">MKKVLFATAALVVVCMAAQAAPVVIEDGFVKAGVNDNGTLGSGGNNPPGILYDKTGTGSYGINDFLTPGTPFEGFYIKSSSGGWGANNTGGSSFNTVAPTTGSSKTASWTSTSTDGALTVTNTYTLTTLSGRSVIAVDTSITNNATFALGGLEFLRTLDPDPDVNAYGVYDTANAILSGDACGTGLHSGQTICIGTESSDSHKVGISRDWSTDPDVYLAGVNDGAFGDYAIGIAFALGDLAAGGQKTISYYYALGADRGTASGGDVPEPLTLGLFGAGLFGLWRSRRKTA</sequence>
<dbReference type="NCBIfam" id="TIGR02595">
    <property type="entry name" value="PEP_CTERM"/>
    <property type="match status" value="1"/>
</dbReference>
<evidence type="ECO:0000313" key="4">
    <source>
        <dbReference type="Proteomes" id="UP001499951"/>
    </source>
</evidence>
<reference evidence="3 4" key="1">
    <citation type="journal article" date="2019" name="Int. J. Syst. Evol. Microbiol.">
        <title>The Global Catalogue of Microorganisms (GCM) 10K type strain sequencing project: providing services to taxonomists for standard genome sequencing and annotation.</title>
        <authorList>
            <consortium name="The Broad Institute Genomics Platform"/>
            <consortium name="The Broad Institute Genome Sequencing Center for Infectious Disease"/>
            <person name="Wu L."/>
            <person name="Ma J."/>
        </authorList>
    </citation>
    <scope>NUCLEOTIDE SEQUENCE [LARGE SCALE GENOMIC DNA]</scope>
    <source>
        <strain evidence="3 4">JCM 15089</strain>
    </source>
</reference>
<keyword evidence="1" id="KW-0732">Signal</keyword>
<organism evidence="3 4">
    <name type="scientific">Rhizomicrobium electricum</name>
    <dbReference type="NCBI Taxonomy" id="480070"/>
    <lineage>
        <taxon>Bacteria</taxon>
        <taxon>Pseudomonadati</taxon>
        <taxon>Pseudomonadota</taxon>
        <taxon>Alphaproteobacteria</taxon>
        <taxon>Micropepsales</taxon>
        <taxon>Micropepsaceae</taxon>
        <taxon>Rhizomicrobium</taxon>
    </lineage>
</organism>
<feature type="chain" id="PRO_5045279307" description="Ice-binding protein C-terminal domain-containing protein" evidence="1">
    <location>
        <begin position="21"/>
        <end position="290"/>
    </location>
</feature>
<feature type="domain" description="Ice-binding protein C-terminal" evidence="2">
    <location>
        <begin position="265"/>
        <end position="287"/>
    </location>
</feature>
<keyword evidence="4" id="KW-1185">Reference proteome</keyword>
<dbReference type="EMBL" id="BAAADD010000001">
    <property type="protein sequence ID" value="GAA0557105.1"/>
    <property type="molecule type" value="Genomic_DNA"/>
</dbReference>
<accession>A0ABN1E1C6</accession>
<evidence type="ECO:0000256" key="1">
    <source>
        <dbReference type="SAM" id="SignalP"/>
    </source>
</evidence>
<name>A0ABN1E1C6_9PROT</name>
<dbReference type="InterPro" id="IPR013424">
    <property type="entry name" value="Ice-binding_C"/>
</dbReference>
<protein>
    <recommendedName>
        <fullName evidence="2">Ice-binding protein C-terminal domain-containing protein</fullName>
    </recommendedName>
</protein>
<evidence type="ECO:0000313" key="3">
    <source>
        <dbReference type="EMBL" id="GAA0557105.1"/>
    </source>
</evidence>
<dbReference type="RefSeq" id="WP_166930548.1">
    <property type="nucleotide sequence ID" value="NZ_BAAADD010000001.1"/>
</dbReference>